<dbReference type="InterPro" id="IPR024363">
    <property type="entry name" value="DUF3853"/>
</dbReference>
<dbReference type="AlphaFoldDB" id="A0A1Z4BSL7"/>
<sequence length="93" mass="10514">MNNLDPNTPLFKLTLQELKSELMDEFQSQFLTLLSKKKYEYGIKGLAKILGCSRAKASKIKNSGVINEAIFQNGKIIVIDIEKALELLNKNKE</sequence>
<keyword evidence="2" id="KW-1185">Reference proteome</keyword>
<accession>A0A1Z4BSL7</accession>
<proteinExistence type="predicted"/>
<dbReference type="KEGG" id="capn:CBG49_14520"/>
<protein>
    <recommendedName>
        <fullName evidence="3">DUF3853 domain-containing protein</fullName>
    </recommendedName>
</protein>
<dbReference type="RefSeq" id="WP_088595047.1">
    <property type="nucleotide sequence ID" value="NZ_CP022022.1"/>
</dbReference>
<dbReference type="Pfam" id="PF12964">
    <property type="entry name" value="DUF3853"/>
    <property type="match status" value="1"/>
</dbReference>
<dbReference type="EMBL" id="CP022022">
    <property type="protein sequence ID" value="ASF44209.1"/>
    <property type="molecule type" value="Genomic_DNA"/>
</dbReference>
<name>A0A1Z4BSL7_9FLAO</name>
<evidence type="ECO:0008006" key="3">
    <source>
        <dbReference type="Google" id="ProtNLM"/>
    </source>
</evidence>
<evidence type="ECO:0000313" key="1">
    <source>
        <dbReference type="EMBL" id="ASF44209.1"/>
    </source>
</evidence>
<dbReference type="Proteomes" id="UP000197007">
    <property type="component" value="Chromosome"/>
</dbReference>
<reference evidence="2" key="1">
    <citation type="submission" date="2017-06" db="EMBL/GenBank/DDBJ databases">
        <title>Complete genome sequence of Capnocytophaga sp. KCOM 1579 (=ChDC OS43) isolated from a human refractory periapical abscess lesion.</title>
        <authorList>
            <person name="Kook J.-K."/>
            <person name="Park S.-N."/>
            <person name="Lim Y.K."/>
            <person name="Roh H."/>
        </authorList>
    </citation>
    <scope>NUCLEOTIDE SEQUENCE [LARGE SCALE GENOMIC DNA]</scope>
    <source>
        <strain evidence="2">ChDC OS43</strain>
    </source>
</reference>
<organism evidence="1 2">
    <name type="scientific">Capnocytophaga endodontalis</name>
    <dbReference type="NCBI Taxonomy" id="2708117"/>
    <lineage>
        <taxon>Bacteria</taxon>
        <taxon>Pseudomonadati</taxon>
        <taxon>Bacteroidota</taxon>
        <taxon>Flavobacteriia</taxon>
        <taxon>Flavobacteriales</taxon>
        <taxon>Flavobacteriaceae</taxon>
        <taxon>Capnocytophaga</taxon>
    </lineage>
</organism>
<gene>
    <name evidence="1" type="ORF">CBG49_14520</name>
</gene>
<evidence type="ECO:0000313" key="2">
    <source>
        <dbReference type="Proteomes" id="UP000197007"/>
    </source>
</evidence>